<dbReference type="PANTHER" id="PTHR42855">
    <property type="entry name" value="ABC TRANSPORTER ATP-BINDING SUBUNIT"/>
    <property type="match status" value="1"/>
</dbReference>
<protein>
    <submittedName>
        <fullName evidence="4">ATPase components of ABC transporters with duplicated ATPase domains</fullName>
    </submittedName>
</protein>
<proteinExistence type="predicted"/>
<keyword evidence="5" id="KW-1185">Reference proteome</keyword>
<dbReference type="CDD" id="cd03221">
    <property type="entry name" value="ABCF_EF-3"/>
    <property type="match status" value="2"/>
</dbReference>
<evidence type="ECO:0000256" key="2">
    <source>
        <dbReference type="ARBA" id="ARBA00022840"/>
    </source>
</evidence>
<sequence>MGHIDVSGVEFALSDGRVLLNDVSFRVGDGAKVALIGANGSGKTTLLKMISGDLLPDDGSVAITGGLGVMRQFIGSVRDESTVRDLLISVAPPRIRDAAALVKKTEELMNSRNTEKDQMNYAQAIIDWGDAGGYDSEVIWDLCCTEALGKSFDSVADRQVNTLSGGEQKKLVLRALLEGPDEVLLLDEPDNYLDVPSKRWLEEVISSTKKTVLFVSHDRELLERTATRIVTLEQGISGNTTWVHGGKFSTWHDARKARNARFAEILLRWEEEHQRLKDLVRTLQVQAANSPDMASKYRAMQTRLRKFEEVGPPEAPPIEQDVRVGLRGGRTGLRALTFENLAIENLTEPFNFEVFFGDRIAVLGKNGTGKSHFLRLISGDSNVKYTGNFKVGARVEIGYFAQTHAHPEFESKTLLEILWQTYSLQLGPAKSVLRKYEIHDQAEQKFSSLSGGQQARFQVLLLELSGSTLLLLDEPTDNLDLASAESLERALDEYEGSVISVTHDRWFTRGFTRFLVFGANGAVYESPEPVFEH</sequence>
<evidence type="ECO:0000256" key="1">
    <source>
        <dbReference type="ARBA" id="ARBA00022741"/>
    </source>
</evidence>
<keyword evidence="2" id="KW-0067">ATP-binding</keyword>
<gene>
    <name evidence="4" type="ORF">PHILAsVB114_01355</name>
</gene>
<feature type="domain" description="ABC transporter" evidence="3">
    <location>
        <begin position="331"/>
        <end position="532"/>
    </location>
</feature>
<dbReference type="InterPro" id="IPR003439">
    <property type="entry name" value="ABC_transporter-like_ATP-bd"/>
</dbReference>
<reference evidence="4 5" key="1">
    <citation type="submission" date="2016-07" db="EMBL/GenBank/DDBJ databases">
        <title>High microdiversification within the ubiquitous acI lineage of Actinobacteria.</title>
        <authorList>
            <person name="Neuenschwander S.M."/>
            <person name="Salcher M."/>
            <person name="Ghai R."/>
            <person name="Pernthaler J."/>
        </authorList>
    </citation>
    <scope>NUCLEOTIDE SEQUENCE [LARGE SCALE GENOMIC DNA]</scope>
    <source>
        <strain evidence="4">MMS-VB-114</strain>
    </source>
</reference>
<dbReference type="InterPro" id="IPR051309">
    <property type="entry name" value="ABCF_ATPase"/>
</dbReference>
<dbReference type="PROSITE" id="PS50893">
    <property type="entry name" value="ABC_TRANSPORTER_2"/>
    <property type="match status" value="2"/>
</dbReference>
<dbReference type="PANTHER" id="PTHR42855:SF1">
    <property type="entry name" value="ABC TRANSPORTER DOMAIN-CONTAINING PROTEIN"/>
    <property type="match status" value="1"/>
</dbReference>
<feature type="domain" description="ABC transporter" evidence="3">
    <location>
        <begin position="4"/>
        <end position="259"/>
    </location>
</feature>
<dbReference type="FunFam" id="3.40.50.300:FF:000011">
    <property type="entry name" value="Putative ABC transporter ATP-binding component"/>
    <property type="match status" value="1"/>
</dbReference>
<keyword evidence="1" id="KW-0547">Nucleotide-binding</keyword>
<dbReference type="RefSeq" id="WP_095697618.1">
    <property type="nucleotide sequence ID" value="NZ_CP016782.1"/>
</dbReference>
<dbReference type="InterPro" id="IPR003593">
    <property type="entry name" value="AAA+_ATPase"/>
</dbReference>
<dbReference type="GO" id="GO:0016887">
    <property type="term" value="F:ATP hydrolysis activity"/>
    <property type="evidence" value="ECO:0007669"/>
    <property type="project" value="InterPro"/>
</dbReference>
<dbReference type="OrthoDB" id="3239744at2"/>
<evidence type="ECO:0000313" key="5">
    <source>
        <dbReference type="Proteomes" id="UP000217221"/>
    </source>
</evidence>
<organism evidence="4 5">
    <name type="scientific">Candidatus Planktophila limnetica</name>
    <dbReference type="NCBI Taxonomy" id="573600"/>
    <lineage>
        <taxon>Bacteria</taxon>
        <taxon>Bacillati</taxon>
        <taxon>Actinomycetota</taxon>
        <taxon>Actinomycetes</taxon>
        <taxon>Candidatus Nanopelagicales</taxon>
        <taxon>Candidatus Nanopelagicaceae</taxon>
        <taxon>Candidatus Planktophila</taxon>
    </lineage>
</organism>
<dbReference type="InterPro" id="IPR027417">
    <property type="entry name" value="P-loop_NTPase"/>
</dbReference>
<dbReference type="SMART" id="SM00382">
    <property type="entry name" value="AAA"/>
    <property type="match status" value="2"/>
</dbReference>
<dbReference type="Proteomes" id="UP000217221">
    <property type="component" value="Chromosome"/>
</dbReference>
<dbReference type="EMBL" id="CP016782">
    <property type="protein sequence ID" value="ASY27326.1"/>
    <property type="molecule type" value="Genomic_DNA"/>
</dbReference>
<evidence type="ECO:0000259" key="3">
    <source>
        <dbReference type="PROSITE" id="PS50893"/>
    </source>
</evidence>
<dbReference type="Gene3D" id="3.40.50.300">
    <property type="entry name" value="P-loop containing nucleotide triphosphate hydrolases"/>
    <property type="match status" value="2"/>
</dbReference>
<dbReference type="KEGG" id="plim:PHILAsVB114_01355"/>
<name>A0A249LEH1_9ACTN</name>
<accession>A0A249LEH1</accession>
<evidence type="ECO:0000313" key="4">
    <source>
        <dbReference type="EMBL" id="ASY27326.1"/>
    </source>
</evidence>
<dbReference type="AlphaFoldDB" id="A0A249LEH1"/>
<dbReference type="GO" id="GO:0005524">
    <property type="term" value="F:ATP binding"/>
    <property type="evidence" value="ECO:0007669"/>
    <property type="project" value="UniProtKB-KW"/>
</dbReference>
<dbReference type="SUPFAM" id="SSF52540">
    <property type="entry name" value="P-loop containing nucleoside triphosphate hydrolases"/>
    <property type="match status" value="2"/>
</dbReference>
<dbReference type="Pfam" id="PF00005">
    <property type="entry name" value="ABC_tran"/>
    <property type="match status" value="2"/>
</dbReference>